<reference evidence="13" key="1">
    <citation type="submission" date="2017-11" db="EMBL/GenBank/DDBJ databases">
        <authorList>
            <person name="Zhu W."/>
        </authorList>
    </citation>
    <scope>NUCLEOTIDE SEQUENCE [LARGE SCALE GENOMIC DNA]</scope>
    <source>
        <strain evidence="13">160</strain>
    </source>
</reference>
<dbReference type="PIRSF" id="PIRSF001220">
    <property type="entry name" value="L-ASNase_gatD"/>
    <property type="match status" value="1"/>
</dbReference>
<dbReference type="GO" id="GO:0006528">
    <property type="term" value="P:asparagine metabolic process"/>
    <property type="evidence" value="ECO:0007669"/>
    <property type="project" value="InterPro"/>
</dbReference>
<dbReference type="PROSITE" id="PS51732">
    <property type="entry name" value="ASN_GLN_ASE_3"/>
    <property type="match status" value="1"/>
</dbReference>
<accession>A0A345PE45</accession>
<protein>
    <recommendedName>
        <fullName evidence="3">asparaginase</fullName>
        <ecNumber evidence="3">3.5.1.1</ecNumber>
    </recommendedName>
</protein>
<dbReference type="FunFam" id="3.40.50.1170:FF:000001">
    <property type="entry name" value="L-asparaginase 2"/>
    <property type="match status" value="1"/>
</dbReference>
<dbReference type="PROSITE" id="PS00144">
    <property type="entry name" value="ASN_GLN_ASE_1"/>
    <property type="match status" value="1"/>
</dbReference>
<dbReference type="PANTHER" id="PTHR11707:SF28">
    <property type="entry name" value="60 KDA LYSOPHOSPHOLIPASE"/>
    <property type="match status" value="1"/>
</dbReference>
<dbReference type="Pfam" id="PF17763">
    <property type="entry name" value="Asparaginase_C"/>
    <property type="match status" value="1"/>
</dbReference>
<dbReference type="InterPro" id="IPR020827">
    <property type="entry name" value="Asparaginase/glutaminase_AS1"/>
</dbReference>
<evidence type="ECO:0000256" key="2">
    <source>
        <dbReference type="ARBA" id="ARBA00011881"/>
    </source>
</evidence>
<evidence type="ECO:0000256" key="5">
    <source>
        <dbReference type="ARBA" id="ARBA00049366"/>
    </source>
</evidence>
<dbReference type="Gene3D" id="3.40.50.1170">
    <property type="entry name" value="L-asparaginase, N-terminal domain"/>
    <property type="match status" value="1"/>
</dbReference>
<gene>
    <name evidence="12" type="ORF">CUC15_04695</name>
</gene>
<dbReference type="PROSITE" id="PS00917">
    <property type="entry name" value="ASN_GLN_ASE_2"/>
    <property type="match status" value="1"/>
</dbReference>
<dbReference type="RefSeq" id="WP_114915568.1">
    <property type="nucleotide sequence ID" value="NZ_CP024848.1"/>
</dbReference>
<dbReference type="EC" id="3.5.1.1" evidence="3"/>
<dbReference type="InterPro" id="IPR027474">
    <property type="entry name" value="L-asparaginase_N"/>
</dbReference>
<keyword evidence="13" id="KW-1185">Reference proteome</keyword>
<evidence type="ECO:0000256" key="9">
    <source>
        <dbReference type="PROSITE-ProRule" id="PRU10100"/>
    </source>
</evidence>
<dbReference type="InterPro" id="IPR027475">
    <property type="entry name" value="Asparaginase/glutaminase_AS2"/>
</dbReference>
<evidence type="ECO:0000313" key="12">
    <source>
        <dbReference type="EMBL" id="AXI08275.1"/>
    </source>
</evidence>
<feature type="binding site" evidence="7">
    <location>
        <begin position="89"/>
        <end position="90"/>
    </location>
    <ligand>
        <name>substrate</name>
    </ligand>
</feature>
<dbReference type="InterPro" id="IPR027473">
    <property type="entry name" value="L-asparaginase_C"/>
</dbReference>
<feature type="active site" evidence="8">
    <location>
        <position position="12"/>
    </location>
</feature>
<sequence length="324" mass="35367">MKTVVLLTTGGTIASKRNPKTGLLISGALTGKELSSMCELPNDLTVDVQSLFQISSNQMTFQLLLELKEKIEDVFKDKAVDGIVVTHGTDTLEETAYFLDLTIADERPVVVTGSQRAPTEIGSDAFLNIRQAILAASNDHLKGIGTTVLFNEKILSARYIKKVHASNLDGFRVNGYGNLGTVDREEVHLYQRPVQRELHSNVVELPSVDIIPTYLGGDGRFIRAAVTSGAKGIVIEGAGRGHVPPLAVDEIRNAINQGVVVLLTTRADEGLVKVVYEFEGSVEHLLQQGVLLGRDYDSKKARIKLATLLAAKYNKEEIQMLFNQ</sequence>
<evidence type="ECO:0000256" key="1">
    <source>
        <dbReference type="ARBA" id="ARBA00010518"/>
    </source>
</evidence>
<organism evidence="12 13">
    <name type="scientific">Oceanobacillus zhaokaii</name>
    <dbReference type="NCBI Taxonomy" id="2052660"/>
    <lineage>
        <taxon>Bacteria</taxon>
        <taxon>Bacillati</taxon>
        <taxon>Bacillota</taxon>
        <taxon>Bacilli</taxon>
        <taxon>Bacillales</taxon>
        <taxon>Bacillaceae</taxon>
        <taxon>Oceanobacillus</taxon>
    </lineage>
</organism>
<dbReference type="GO" id="GO:0004067">
    <property type="term" value="F:asparaginase activity"/>
    <property type="evidence" value="ECO:0007669"/>
    <property type="project" value="UniProtKB-UniRule"/>
</dbReference>
<comment type="subunit">
    <text evidence="2">Homotetramer.</text>
</comment>
<comment type="catalytic activity">
    <reaction evidence="5">
        <text>L-asparagine + H2O = L-aspartate + NH4(+)</text>
        <dbReference type="Rhea" id="RHEA:21016"/>
        <dbReference type="ChEBI" id="CHEBI:15377"/>
        <dbReference type="ChEBI" id="CHEBI:28938"/>
        <dbReference type="ChEBI" id="CHEBI:29991"/>
        <dbReference type="ChEBI" id="CHEBI:58048"/>
        <dbReference type="EC" id="3.5.1.1"/>
    </reaction>
</comment>
<dbReference type="PANTHER" id="PTHR11707">
    <property type="entry name" value="L-ASPARAGINASE"/>
    <property type="match status" value="1"/>
</dbReference>
<evidence type="ECO:0000256" key="6">
    <source>
        <dbReference type="PIRSR" id="PIRSR001220-1"/>
    </source>
</evidence>
<dbReference type="SFLD" id="SFLDS00057">
    <property type="entry name" value="Glutaminase/Asparaginase"/>
    <property type="match status" value="1"/>
</dbReference>
<dbReference type="KEGG" id="ocn:CUC15_04695"/>
<evidence type="ECO:0000259" key="10">
    <source>
        <dbReference type="Pfam" id="PF00710"/>
    </source>
</evidence>
<feature type="active site" description="O-isoaspartyl threonine intermediate" evidence="6">
    <location>
        <position position="12"/>
    </location>
</feature>
<dbReference type="InterPro" id="IPR040919">
    <property type="entry name" value="Asparaginase_C"/>
</dbReference>
<evidence type="ECO:0000259" key="11">
    <source>
        <dbReference type="Pfam" id="PF17763"/>
    </source>
</evidence>
<dbReference type="EMBL" id="CP024848">
    <property type="protein sequence ID" value="AXI08275.1"/>
    <property type="molecule type" value="Genomic_DNA"/>
</dbReference>
<evidence type="ECO:0000256" key="3">
    <source>
        <dbReference type="ARBA" id="ARBA00012920"/>
    </source>
</evidence>
<keyword evidence="4" id="KW-0378">Hydrolase</keyword>
<dbReference type="AlphaFoldDB" id="A0A345PE45"/>
<dbReference type="PRINTS" id="PR00139">
    <property type="entry name" value="ASNGLNASE"/>
</dbReference>
<dbReference type="InterPro" id="IPR036152">
    <property type="entry name" value="Asp/glu_Ase-like_sf"/>
</dbReference>
<dbReference type="PIRSF" id="PIRSF500176">
    <property type="entry name" value="L_ASNase"/>
    <property type="match status" value="1"/>
</dbReference>
<dbReference type="InterPro" id="IPR004550">
    <property type="entry name" value="AsnASE_II"/>
</dbReference>
<evidence type="ECO:0000313" key="13">
    <source>
        <dbReference type="Proteomes" id="UP000253908"/>
    </source>
</evidence>
<dbReference type="SUPFAM" id="SSF53774">
    <property type="entry name" value="Glutaminase/Asparaginase"/>
    <property type="match status" value="1"/>
</dbReference>
<dbReference type="InterPro" id="IPR037152">
    <property type="entry name" value="L-asparaginase_N_sf"/>
</dbReference>
<proteinExistence type="inferred from homology"/>
<dbReference type="Gene3D" id="3.40.50.40">
    <property type="match status" value="1"/>
</dbReference>
<feature type="domain" description="L-asparaginase N-terminal" evidence="10">
    <location>
        <begin position="4"/>
        <end position="194"/>
    </location>
</feature>
<dbReference type="Pfam" id="PF00710">
    <property type="entry name" value="Asparaginase"/>
    <property type="match status" value="1"/>
</dbReference>
<evidence type="ECO:0000256" key="8">
    <source>
        <dbReference type="PROSITE-ProRule" id="PRU10099"/>
    </source>
</evidence>
<dbReference type="OrthoDB" id="9788068at2"/>
<dbReference type="SMART" id="SM00870">
    <property type="entry name" value="Asparaginase"/>
    <property type="match status" value="1"/>
</dbReference>
<feature type="binding site" evidence="7">
    <location>
        <position position="56"/>
    </location>
    <ligand>
        <name>substrate</name>
    </ligand>
</feature>
<comment type="similarity">
    <text evidence="1">Belongs to the asparaginase 1 family.</text>
</comment>
<feature type="active site" evidence="9">
    <location>
        <position position="89"/>
    </location>
</feature>
<feature type="domain" description="Asparaginase/glutaminase C-terminal" evidence="11">
    <location>
        <begin position="208"/>
        <end position="322"/>
    </location>
</feature>
<evidence type="ECO:0000256" key="4">
    <source>
        <dbReference type="ARBA" id="ARBA00022801"/>
    </source>
</evidence>
<evidence type="ECO:0000256" key="7">
    <source>
        <dbReference type="PIRSR" id="PIRSR001220-2"/>
    </source>
</evidence>
<dbReference type="CDD" id="cd08964">
    <property type="entry name" value="L-asparaginase_II"/>
    <property type="match status" value="1"/>
</dbReference>
<dbReference type="Proteomes" id="UP000253908">
    <property type="component" value="Chromosome"/>
</dbReference>
<name>A0A345PE45_9BACI</name>
<dbReference type="InterPro" id="IPR006034">
    <property type="entry name" value="Asparaginase/glutaminase-like"/>
</dbReference>